<dbReference type="GO" id="GO:0035999">
    <property type="term" value="P:tetrahydrofolate interconversion"/>
    <property type="evidence" value="ECO:0007669"/>
    <property type="project" value="UniProtKB-UniPathway"/>
</dbReference>
<dbReference type="CDD" id="cd00537">
    <property type="entry name" value="MTHFR"/>
    <property type="match status" value="1"/>
</dbReference>
<sequence>MLKEELQNILQQRVMIGDGAMGTMLYQRGVFVNTCFDELNLTKRELIKSVHAEYIEAGCDFVETNTFGANAYKLGKFGLVDSVEAINKAGVEIAKEIAQEHEVLVAGSIGPLGREIVDFGPDSVDEIRGIFAQQAKALADAGADFLMLETFSNPDELAVAVEAAASVCDLAIVAQIAVSELNKTVYGKAIDEAVGQIAEMDAVTAVGLNCAVGPVGMLAGLQAIREVTDKPISIVPNAGMPKEIDGRTMYMSTPEYMSEYAKRFFENGARIIGGCCGTTPAHIREIAKAVKAVDKAMVTEPERRVEVHKKAEAVGQEPVPLMHRSKLGAKLARGQQITCVELTPPRGVDVSKMLEKVELCERYGIDAINIPDGPRASSRLSPLVAAAKIQEHADIEAILHVCCRDRNVIGMQSDMLGAHLLGVRNLLLVTGDPPKLGEYPNATAVFDLDAIALTSVVHNLNRGLDVAGNELKGTLSMTVGVGANPVASEMKREIDRFKAKVDAGAEYAITQPVFDTEMLFAFMEAVKDHKIPIIAGIWPFTSYKNAEFMANEVPGVVVPDALLERMSKAKTREEGKRLGVEIAREMIEAMGHCVDGFAVSAPFGNVKVALAALGKIGIDEIS</sequence>
<dbReference type="GO" id="GO:0046872">
    <property type="term" value="F:metal ion binding"/>
    <property type="evidence" value="ECO:0007669"/>
    <property type="project" value="UniProtKB-KW"/>
</dbReference>
<dbReference type="GO" id="GO:0006555">
    <property type="term" value="P:methionine metabolic process"/>
    <property type="evidence" value="ECO:0007669"/>
    <property type="project" value="InterPro"/>
</dbReference>
<keyword evidence="8" id="KW-0479">Metal-binding</keyword>
<keyword evidence="3 8" id="KW-0489">Methyltransferase</keyword>
<organism evidence="10 11">
    <name type="scientific">Anaerohalosphaera lusitana</name>
    <dbReference type="NCBI Taxonomy" id="1936003"/>
    <lineage>
        <taxon>Bacteria</taxon>
        <taxon>Pseudomonadati</taxon>
        <taxon>Planctomycetota</taxon>
        <taxon>Phycisphaerae</taxon>
        <taxon>Sedimentisphaerales</taxon>
        <taxon>Anaerohalosphaeraceae</taxon>
        <taxon>Anaerohalosphaera</taxon>
    </lineage>
</organism>
<evidence type="ECO:0000256" key="2">
    <source>
        <dbReference type="ARBA" id="ARBA00004777"/>
    </source>
</evidence>
<dbReference type="AlphaFoldDB" id="A0A1U9NIH5"/>
<comment type="cofactor">
    <cofactor evidence="8">
        <name>Zn(2+)</name>
        <dbReference type="ChEBI" id="CHEBI:29105"/>
    </cofactor>
</comment>
<dbReference type="InterPro" id="IPR029041">
    <property type="entry name" value="FAD-linked_oxidoreductase-like"/>
</dbReference>
<dbReference type="Gene3D" id="3.20.20.330">
    <property type="entry name" value="Homocysteine-binding-like domain"/>
    <property type="match status" value="1"/>
</dbReference>
<dbReference type="InterPro" id="IPR036589">
    <property type="entry name" value="HCY_dom_sf"/>
</dbReference>
<keyword evidence="11" id="KW-1185">Reference proteome</keyword>
<evidence type="ECO:0000313" key="10">
    <source>
        <dbReference type="EMBL" id="AQT67534.1"/>
    </source>
</evidence>
<feature type="domain" description="Hcy-binding" evidence="9">
    <location>
        <begin position="3"/>
        <end position="290"/>
    </location>
</feature>
<gene>
    <name evidence="10" type="primary">yitJ_1</name>
    <name evidence="10" type="ORF">STSP2_00682</name>
</gene>
<protein>
    <submittedName>
        <fullName evidence="10">Bifunctional homocysteine S-methyltransferase/5,10-methylenetetrahydrofolate reductase</fullName>
    </submittedName>
</protein>
<dbReference type="GO" id="GO:0032259">
    <property type="term" value="P:methylation"/>
    <property type="evidence" value="ECO:0007669"/>
    <property type="project" value="UniProtKB-KW"/>
</dbReference>
<dbReference type="KEGG" id="alus:STSP2_00682"/>
<feature type="binding site" evidence="8">
    <location>
        <position position="275"/>
    </location>
    <ligand>
        <name>Zn(2+)</name>
        <dbReference type="ChEBI" id="CHEBI:29105"/>
    </ligand>
</feature>
<dbReference type="SUPFAM" id="SSF51730">
    <property type="entry name" value="FAD-linked oxidoreductase"/>
    <property type="match status" value="1"/>
</dbReference>
<evidence type="ECO:0000256" key="5">
    <source>
        <dbReference type="ARBA" id="ARBA00022679"/>
    </source>
</evidence>
<dbReference type="Pfam" id="PF02219">
    <property type="entry name" value="MTHFR"/>
    <property type="match status" value="1"/>
</dbReference>
<proteinExistence type="predicted"/>
<dbReference type="GO" id="GO:0008168">
    <property type="term" value="F:methyltransferase activity"/>
    <property type="evidence" value="ECO:0007669"/>
    <property type="project" value="UniProtKB-UniRule"/>
</dbReference>
<dbReference type="InterPro" id="IPR003171">
    <property type="entry name" value="Mehydrof_redctse-like"/>
</dbReference>
<evidence type="ECO:0000256" key="3">
    <source>
        <dbReference type="ARBA" id="ARBA00022603"/>
    </source>
</evidence>
<evidence type="ECO:0000313" key="11">
    <source>
        <dbReference type="Proteomes" id="UP000189674"/>
    </source>
</evidence>
<comment type="cofactor">
    <cofactor evidence="1">
        <name>FAD</name>
        <dbReference type="ChEBI" id="CHEBI:57692"/>
    </cofactor>
</comment>
<dbReference type="Gene3D" id="3.20.20.220">
    <property type="match status" value="1"/>
</dbReference>
<reference evidence="11" key="1">
    <citation type="submission" date="2017-02" db="EMBL/GenBank/DDBJ databases">
        <title>Comparative genomics and description of representatives of a novel lineage of planctomycetes thriving in anoxic sediments.</title>
        <authorList>
            <person name="Spring S."/>
            <person name="Bunk B."/>
            <person name="Sproer C."/>
        </authorList>
    </citation>
    <scope>NUCLEOTIDE SEQUENCE [LARGE SCALE GENOMIC DNA]</scope>
    <source>
        <strain evidence="11">ST-NAGAB-D1</strain>
    </source>
</reference>
<keyword evidence="8" id="KW-0862">Zinc</keyword>
<dbReference type="EMBL" id="CP019791">
    <property type="protein sequence ID" value="AQT67534.1"/>
    <property type="molecule type" value="Genomic_DNA"/>
</dbReference>
<dbReference type="OrthoDB" id="9812555at2"/>
<dbReference type="GO" id="GO:0004489">
    <property type="term" value="F:methylenetetrahydrofolate reductase [NAD(P)H] activity"/>
    <property type="evidence" value="ECO:0007669"/>
    <property type="project" value="InterPro"/>
</dbReference>
<dbReference type="PANTHER" id="PTHR11103">
    <property type="entry name" value="SLR1189 PROTEIN"/>
    <property type="match status" value="1"/>
</dbReference>
<feature type="binding site" evidence="8">
    <location>
        <position position="276"/>
    </location>
    <ligand>
        <name>Zn(2+)</name>
        <dbReference type="ChEBI" id="CHEBI:29105"/>
    </ligand>
</feature>
<evidence type="ECO:0000259" key="9">
    <source>
        <dbReference type="PROSITE" id="PS50970"/>
    </source>
</evidence>
<dbReference type="SUPFAM" id="SSF82282">
    <property type="entry name" value="Homocysteine S-methyltransferase"/>
    <property type="match status" value="1"/>
</dbReference>
<dbReference type="NCBIfam" id="NF006396">
    <property type="entry name" value="PRK08645.1"/>
    <property type="match status" value="1"/>
</dbReference>
<evidence type="ECO:0000256" key="8">
    <source>
        <dbReference type="PROSITE-ProRule" id="PRU00333"/>
    </source>
</evidence>
<evidence type="ECO:0000256" key="7">
    <source>
        <dbReference type="ARBA" id="ARBA00023002"/>
    </source>
</evidence>
<keyword evidence="7" id="KW-0560">Oxidoreductase</keyword>
<feature type="binding site" evidence="8">
    <location>
        <position position="210"/>
    </location>
    <ligand>
        <name>Zn(2+)</name>
        <dbReference type="ChEBI" id="CHEBI:29105"/>
    </ligand>
</feature>
<dbReference type="InterPro" id="IPR003726">
    <property type="entry name" value="HCY_dom"/>
</dbReference>
<dbReference type="RefSeq" id="WP_146659819.1">
    <property type="nucleotide sequence ID" value="NZ_CP019791.1"/>
</dbReference>
<accession>A0A1U9NIH5</accession>
<keyword evidence="4" id="KW-0285">Flavoprotein</keyword>
<dbReference type="STRING" id="1936003.STSP2_00682"/>
<dbReference type="Proteomes" id="UP000189674">
    <property type="component" value="Chromosome"/>
</dbReference>
<comment type="pathway">
    <text evidence="2">One-carbon metabolism; tetrahydrofolate interconversion.</text>
</comment>
<dbReference type="PANTHER" id="PTHR11103:SF18">
    <property type="entry name" value="SLR1189 PROTEIN"/>
    <property type="match status" value="1"/>
</dbReference>
<keyword evidence="5 8" id="KW-0808">Transferase</keyword>
<dbReference type="PROSITE" id="PS50970">
    <property type="entry name" value="HCY"/>
    <property type="match status" value="1"/>
</dbReference>
<evidence type="ECO:0000256" key="6">
    <source>
        <dbReference type="ARBA" id="ARBA00022827"/>
    </source>
</evidence>
<evidence type="ECO:0000256" key="1">
    <source>
        <dbReference type="ARBA" id="ARBA00001974"/>
    </source>
</evidence>
<keyword evidence="6" id="KW-0274">FAD</keyword>
<name>A0A1U9NIH5_9BACT</name>
<dbReference type="Pfam" id="PF02574">
    <property type="entry name" value="S-methyl_trans"/>
    <property type="match status" value="1"/>
</dbReference>
<evidence type="ECO:0000256" key="4">
    <source>
        <dbReference type="ARBA" id="ARBA00022630"/>
    </source>
</evidence>
<dbReference type="UniPathway" id="UPA00193"/>